<proteinExistence type="predicted"/>
<dbReference type="Proteomes" id="UP000532311">
    <property type="component" value="Unassembled WGS sequence"/>
</dbReference>
<evidence type="ECO:0000256" key="1">
    <source>
        <dbReference type="SAM" id="MobiDB-lite"/>
    </source>
</evidence>
<sequence length="177" mass="19525">MFESNFSSENRPHENIGASKKRIVSIIADENTARNPPRKPDNLLAKSHEDPRNPTEHRASTDSSSTSRAMPQCSRGKEKRITAHKSFVKLLTQKRAGSGVIARESCGRDSLETHDGPKHPELVQHQTQSIVIESNIVAGAVCRPSPPFDVPDDLLKEALGAKSSKFTRRKLFDSGTM</sequence>
<evidence type="ECO:0000313" key="3">
    <source>
        <dbReference type="Proteomes" id="UP000532311"/>
    </source>
</evidence>
<comment type="caution">
    <text evidence="2">The sequence shown here is derived from an EMBL/GenBank/DDBJ whole genome shotgun (WGS) entry which is preliminary data.</text>
</comment>
<protein>
    <submittedName>
        <fullName evidence="2">Uncharacterized protein</fullName>
    </submittedName>
</protein>
<dbReference type="AlphaFoldDB" id="A0A8H5XWF5"/>
<accession>A0A8H5XWF5</accession>
<organism evidence="2 3">
    <name type="scientific">Fusarium globosum</name>
    <dbReference type="NCBI Taxonomy" id="78864"/>
    <lineage>
        <taxon>Eukaryota</taxon>
        <taxon>Fungi</taxon>
        <taxon>Dikarya</taxon>
        <taxon>Ascomycota</taxon>
        <taxon>Pezizomycotina</taxon>
        <taxon>Sordariomycetes</taxon>
        <taxon>Hypocreomycetidae</taxon>
        <taxon>Hypocreales</taxon>
        <taxon>Nectriaceae</taxon>
        <taxon>Fusarium</taxon>
        <taxon>Fusarium fujikuroi species complex</taxon>
    </lineage>
</organism>
<name>A0A8H5XWF5_9HYPO</name>
<feature type="compositionally biased region" description="Basic and acidic residues" evidence="1">
    <location>
        <begin position="38"/>
        <end position="60"/>
    </location>
</feature>
<reference evidence="2 3" key="1">
    <citation type="submission" date="2020-05" db="EMBL/GenBank/DDBJ databases">
        <title>Identification and distribution of gene clusters putatively required for synthesis of sphingolipid metabolism inhibitors in phylogenetically diverse species of the filamentous fungus Fusarium.</title>
        <authorList>
            <person name="Kim H.-S."/>
            <person name="Busman M."/>
            <person name="Brown D.W."/>
            <person name="Divon H."/>
            <person name="Uhlig S."/>
            <person name="Proctor R.H."/>
        </authorList>
    </citation>
    <scope>NUCLEOTIDE SEQUENCE [LARGE SCALE GENOMIC DNA]</scope>
    <source>
        <strain evidence="2 3">NRRL 26131</strain>
    </source>
</reference>
<evidence type="ECO:0000313" key="2">
    <source>
        <dbReference type="EMBL" id="KAF5700622.1"/>
    </source>
</evidence>
<dbReference type="EMBL" id="JAAQPF010000518">
    <property type="protein sequence ID" value="KAF5700622.1"/>
    <property type="molecule type" value="Genomic_DNA"/>
</dbReference>
<keyword evidence="3" id="KW-1185">Reference proteome</keyword>
<gene>
    <name evidence="2" type="ORF">FGLOB1_10683</name>
</gene>
<feature type="region of interest" description="Disordered" evidence="1">
    <location>
        <begin position="1"/>
        <end position="81"/>
    </location>
</feature>